<feature type="domain" description="Pirin C-terminal" evidence="3">
    <location>
        <begin position="206"/>
        <end position="309"/>
    </location>
</feature>
<dbReference type="InterPro" id="IPR011051">
    <property type="entry name" value="RmlC_Cupin_sf"/>
</dbReference>
<dbReference type="PANTHER" id="PTHR13903">
    <property type="entry name" value="PIRIN-RELATED"/>
    <property type="match status" value="1"/>
</dbReference>
<dbReference type="InterPro" id="IPR014710">
    <property type="entry name" value="RmlC-like_jellyroll"/>
</dbReference>
<dbReference type="Pfam" id="PF02678">
    <property type="entry name" value="Pirin"/>
    <property type="match status" value="1"/>
</dbReference>
<dbReference type="Pfam" id="PF05726">
    <property type="entry name" value="Pirin_C"/>
    <property type="match status" value="1"/>
</dbReference>
<evidence type="ECO:0000313" key="4">
    <source>
        <dbReference type="EMBL" id="CAB4563190.1"/>
    </source>
</evidence>
<evidence type="ECO:0000256" key="1">
    <source>
        <dbReference type="ARBA" id="ARBA00008416"/>
    </source>
</evidence>
<evidence type="ECO:0000259" key="2">
    <source>
        <dbReference type="Pfam" id="PF02678"/>
    </source>
</evidence>
<dbReference type="EMBL" id="CAEZSU010000219">
    <property type="protein sequence ID" value="CAB4563190.1"/>
    <property type="molecule type" value="Genomic_DNA"/>
</dbReference>
<reference evidence="4" key="1">
    <citation type="submission" date="2020-05" db="EMBL/GenBank/DDBJ databases">
        <authorList>
            <person name="Chiriac C."/>
            <person name="Salcher M."/>
            <person name="Ghai R."/>
            <person name="Kavagutti S V."/>
        </authorList>
    </citation>
    <scope>NUCLEOTIDE SEQUENCE</scope>
</reference>
<evidence type="ECO:0000259" key="3">
    <source>
        <dbReference type="Pfam" id="PF05726"/>
    </source>
</evidence>
<sequence>MPDEVILQTVPLGLHWPTIDPFLFCAHHNDIYPVGNSHLGPDASLEGRNIGSDFDGIDGWRMYHGTVVPGFPQHPHRGFETITYVREGTCDHSDSLGAIARFGEGDVQWLTAGSGIVHSEMLPLRNQSQPNPLELFQIWLNLPAVDKMCEPSFTMLWAEQVPKIRRIHTDGRRVEVVVIAGAFDDTSPLHPPSNSWASKDSAEVAVWHLHLDPGTSLELPPTRSAETIRTLYVFDGDGVQIDETHLGCDTGSVLRSNDITTLQSSGGADCLVLQGRPIGEPVVRKGPFVMNDEAGLRQTFIDYQRTGFGGWPWPVDGPVHDPDRKRFAVHPNGFVEEPT</sequence>
<accession>A0A6J6DGI7</accession>
<dbReference type="AlphaFoldDB" id="A0A6J6DGI7"/>
<dbReference type="InterPro" id="IPR008778">
    <property type="entry name" value="Pirin_C_dom"/>
</dbReference>
<dbReference type="PANTHER" id="PTHR13903:SF8">
    <property type="entry name" value="PIRIN"/>
    <property type="match status" value="1"/>
</dbReference>
<gene>
    <name evidence="4" type="ORF">UFOPK1495_01624</name>
</gene>
<organism evidence="4">
    <name type="scientific">freshwater metagenome</name>
    <dbReference type="NCBI Taxonomy" id="449393"/>
    <lineage>
        <taxon>unclassified sequences</taxon>
        <taxon>metagenomes</taxon>
        <taxon>ecological metagenomes</taxon>
    </lineage>
</organism>
<feature type="domain" description="Pirin N-terminal" evidence="2">
    <location>
        <begin position="61"/>
        <end position="140"/>
    </location>
</feature>
<dbReference type="Gene3D" id="2.60.120.10">
    <property type="entry name" value="Jelly Rolls"/>
    <property type="match status" value="2"/>
</dbReference>
<protein>
    <submittedName>
        <fullName evidence="4">Unannotated protein</fullName>
    </submittedName>
</protein>
<dbReference type="SUPFAM" id="SSF51182">
    <property type="entry name" value="RmlC-like cupins"/>
    <property type="match status" value="1"/>
</dbReference>
<dbReference type="InterPro" id="IPR003829">
    <property type="entry name" value="Pirin_N_dom"/>
</dbReference>
<name>A0A6J6DGI7_9ZZZZ</name>
<proteinExistence type="inferred from homology"/>
<dbReference type="InterPro" id="IPR012093">
    <property type="entry name" value="Pirin"/>
</dbReference>
<comment type="similarity">
    <text evidence="1">Belongs to the pirin family.</text>
</comment>